<organism evidence="1 2">
    <name type="scientific">Rosistilla ulvae</name>
    <dbReference type="NCBI Taxonomy" id="1930277"/>
    <lineage>
        <taxon>Bacteria</taxon>
        <taxon>Pseudomonadati</taxon>
        <taxon>Planctomycetota</taxon>
        <taxon>Planctomycetia</taxon>
        <taxon>Pirellulales</taxon>
        <taxon>Pirellulaceae</taxon>
        <taxon>Rosistilla</taxon>
    </lineage>
</organism>
<dbReference type="REBASE" id="356374">
    <property type="entry name" value="M.PbaEC9DndAP"/>
</dbReference>
<name>A0A517M1E3_9BACT</name>
<sequence length="93" mass="10334">MFAEERPVLGLSLYSKAEGMRGECEAGRCQCIKLSGLGKRAGFVKQTAKLNQSVWQRFAINFATVLRHRSSTFNSTGIKRNACQVVSMSRYLG</sequence>
<accession>A0A517M1E3</accession>
<reference evidence="1 2" key="1">
    <citation type="submission" date="2019-02" db="EMBL/GenBank/DDBJ databases">
        <title>Deep-cultivation of Planctomycetes and their phenomic and genomic characterization uncovers novel biology.</title>
        <authorList>
            <person name="Wiegand S."/>
            <person name="Jogler M."/>
            <person name="Boedeker C."/>
            <person name="Pinto D."/>
            <person name="Vollmers J."/>
            <person name="Rivas-Marin E."/>
            <person name="Kohn T."/>
            <person name="Peeters S.H."/>
            <person name="Heuer A."/>
            <person name="Rast P."/>
            <person name="Oberbeckmann S."/>
            <person name="Bunk B."/>
            <person name="Jeske O."/>
            <person name="Meyerdierks A."/>
            <person name="Storesund J.E."/>
            <person name="Kallscheuer N."/>
            <person name="Luecker S."/>
            <person name="Lage O.M."/>
            <person name="Pohl T."/>
            <person name="Merkel B.J."/>
            <person name="Hornburger P."/>
            <person name="Mueller R.-W."/>
            <person name="Bruemmer F."/>
            <person name="Labrenz M."/>
            <person name="Spormann A.M."/>
            <person name="Op den Camp H."/>
            <person name="Overmann J."/>
            <person name="Amann R."/>
            <person name="Jetten M.S.M."/>
            <person name="Mascher T."/>
            <person name="Medema M.H."/>
            <person name="Devos D.P."/>
            <person name="Kaster A.-K."/>
            <person name="Ovreas L."/>
            <person name="Rohde M."/>
            <person name="Galperin M.Y."/>
            <person name="Jogler C."/>
        </authorList>
    </citation>
    <scope>NUCLEOTIDE SEQUENCE [LARGE SCALE GENOMIC DNA]</scope>
    <source>
        <strain evidence="1 2">EC9</strain>
    </source>
</reference>
<evidence type="ECO:0000313" key="2">
    <source>
        <dbReference type="Proteomes" id="UP000319557"/>
    </source>
</evidence>
<proteinExistence type="predicted"/>
<evidence type="ECO:0000313" key="1">
    <source>
        <dbReference type="EMBL" id="QDS88698.1"/>
    </source>
</evidence>
<gene>
    <name evidence="1" type="ORF">EC9_28900</name>
</gene>
<dbReference type="AlphaFoldDB" id="A0A517M1E3"/>
<keyword evidence="2" id="KW-1185">Reference proteome</keyword>
<dbReference type="KEGG" id="ruv:EC9_28900"/>
<protein>
    <submittedName>
        <fullName evidence="1">Uncharacterized protein</fullName>
    </submittedName>
</protein>
<dbReference type="Proteomes" id="UP000319557">
    <property type="component" value="Chromosome"/>
</dbReference>
<dbReference type="EMBL" id="CP036261">
    <property type="protein sequence ID" value="QDS88698.1"/>
    <property type="molecule type" value="Genomic_DNA"/>
</dbReference>